<dbReference type="InterPro" id="IPR002328">
    <property type="entry name" value="ADH_Zn_CS"/>
</dbReference>
<sequence length="360" mass="37976">MRAAVMREFRGDLSIEEIEIDEPRADEVLIRTVASGICHTDLTYWGGRHPHPLPMILGHEGCGIVEAVGKGVTNVAVGDAVVTCMTSFCGHCDHCVTGNLVLCESPERDRAPNAKPKITARGEKLHPYGRLGSFAEKMLVYKNSCVRIRSDVPLDKASVVGCGVLTGVGAVINTAKVQPGQSVAVLGCGGVGLSAINGAVIAGAGRIIAIDSQPQKLELARAFGATDTVDASMGNAAEQVTQMTHGGVDVAFEAVGTALTAQSAFAMIRRGGAMVLVGMLPPDENVSFPGKEFVYGKKVIGSMLGSNRFPHDIPQLIDFYVQGKLKLDELVSQRVRLEDVNEALQQVGKGGVARSVVVFD</sequence>
<dbReference type="GO" id="GO:0046294">
    <property type="term" value="P:formaldehyde catabolic process"/>
    <property type="evidence" value="ECO:0007669"/>
    <property type="project" value="TreeGrafter"/>
</dbReference>
<proteinExistence type="inferred from homology"/>
<evidence type="ECO:0000313" key="8">
    <source>
        <dbReference type="EMBL" id="API59366.1"/>
    </source>
</evidence>
<keyword evidence="4" id="KW-0560">Oxidoreductase</keyword>
<dbReference type="SUPFAM" id="SSF50129">
    <property type="entry name" value="GroES-like"/>
    <property type="match status" value="2"/>
</dbReference>
<dbReference type="GO" id="GO:0008270">
    <property type="term" value="F:zinc ion binding"/>
    <property type="evidence" value="ECO:0007669"/>
    <property type="project" value="InterPro"/>
</dbReference>
<keyword evidence="9" id="KW-1185">Reference proteome</keyword>
<evidence type="ECO:0000259" key="7">
    <source>
        <dbReference type="SMART" id="SM00829"/>
    </source>
</evidence>
<dbReference type="SUPFAM" id="SSF51735">
    <property type="entry name" value="NAD(P)-binding Rossmann-fold domains"/>
    <property type="match status" value="1"/>
</dbReference>
<evidence type="ECO:0000256" key="6">
    <source>
        <dbReference type="RuleBase" id="RU361277"/>
    </source>
</evidence>
<dbReference type="PANTHER" id="PTHR43880">
    <property type="entry name" value="ALCOHOL DEHYDROGENASE"/>
    <property type="match status" value="1"/>
</dbReference>
<evidence type="ECO:0000256" key="5">
    <source>
        <dbReference type="ARBA" id="ARBA00023027"/>
    </source>
</evidence>
<dbReference type="AlphaFoldDB" id="A0A1L3ZUN2"/>
<dbReference type="InterPro" id="IPR020843">
    <property type="entry name" value="ER"/>
</dbReference>
<comment type="cofactor">
    <cofactor evidence="1 6">
        <name>Zn(2+)</name>
        <dbReference type="ChEBI" id="CHEBI:29105"/>
    </cofactor>
</comment>
<evidence type="ECO:0000256" key="4">
    <source>
        <dbReference type="ARBA" id="ARBA00023002"/>
    </source>
</evidence>
<keyword evidence="2 6" id="KW-0479">Metal-binding</keyword>
<feature type="domain" description="Enoyl reductase (ER)" evidence="7">
    <location>
        <begin position="11"/>
        <end position="357"/>
    </location>
</feature>
<keyword evidence="3 6" id="KW-0862">Zinc</keyword>
<dbReference type="FunFam" id="3.40.50.720:FF:000003">
    <property type="entry name" value="S-(hydroxymethyl)glutathione dehydrogenase"/>
    <property type="match status" value="1"/>
</dbReference>
<reference evidence="9" key="1">
    <citation type="submission" date="2016-11" db="EMBL/GenBank/DDBJ databases">
        <title>Complete Genome Sequence of alachlor-degrading Sphingomonas sp. strain JJ-A5.</title>
        <authorList>
            <person name="Lee H."/>
            <person name="Ka J.-O."/>
        </authorList>
    </citation>
    <scope>NUCLEOTIDE SEQUENCE [LARGE SCALE GENOMIC DNA]</scope>
    <source>
        <strain evidence="9">JJ-A5</strain>
    </source>
</reference>
<protein>
    <submittedName>
        <fullName evidence="8">Alcohol dehydrogenase</fullName>
    </submittedName>
</protein>
<dbReference type="PROSITE" id="PS00059">
    <property type="entry name" value="ADH_ZINC"/>
    <property type="match status" value="1"/>
</dbReference>
<accession>A0A1L3ZUN2</accession>
<keyword evidence="5" id="KW-0520">NAD</keyword>
<comment type="similarity">
    <text evidence="6">Belongs to the zinc-containing alcohol dehydrogenase family.</text>
</comment>
<evidence type="ECO:0000256" key="3">
    <source>
        <dbReference type="ARBA" id="ARBA00022833"/>
    </source>
</evidence>
<dbReference type="OrthoDB" id="9770544at2"/>
<dbReference type="Gene3D" id="3.90.180.10">
    <property type="entry name" value="Medium-chain alcohol dehydrogenases, catalytic domain"/>
    <property type="match status" value="1"/>
</dbReference>
<gene>
    <name evidence="8" type="ORF">BSL82_08620</name>
</gene>
<dbReference type="Pfam" id="PF00107">
    <property type="entry name" value="ADH_zinc_N"/>
    <property type="match status" value="1"/>
</dbReference>
<name>A0A1L3ZUN2_9SPHN</name>
<dbReference type="SMART" id="SM00829">
    <property type="entry name" value="PKS_ER"/>
    <property type="match status" value="1"/>
</dbReference>
<dbReference type="Pfam" id="PF08240">
    <property type="entry name" value="ADH_N"/>
    <property type="match status" value="1"/>
</dbReference>
<dbReference type="InterPro" id="IPR013149">
    <property type="entry name" value="ADH-like_C"/>
</dbReference>
<dbReference type="STRING" id="1921510.BSL82_08620"/>
<dbReference type="InterPro" id="IPR013154">
    <property type="entry name" value="ADH-like_N"/>
</dbReference>
<dbReference type="CDD" id="cd08279">
    <property type="entry name" value="Zn_ADH_class_III"/>
    <property type="match status" value="1"/>
</dbReference>
<evidence type="ECO:0000313" key="9">
    <source>
        <dbReference type="Proteomes" id="UP000182063"/>
    </source>
</evidence>
<organism evidence="8 9">
    <name type="scientific">Tardibacter chloracetimidivorans</name>
    <dbReference type="NCBI Taxonomy" id="1921510"/>
    <lineage>
        <taxon>Bacteria</taxon>
        <taxon>Pseudomonadati</taxon>
        <taxon>Pseudomonadota</taxon>
        <taxon>Alphaproteobacteria</taxon>
        <taxon>Sphingomonadales</taxon>
        <taxon>Sphingomonadaceae</taxon>
        <taxon>Tardibacter</taxon>
    </lineage>
</organism>
<dbReference type="KEGG" id="sphj:BSL82_08620"/>
<dbReference type="InterPro" id="IPR036291">
    <property type="entry name" value="NAD(P)-bd_dom_sf"/>
</dbReference>
<dbReference type="InterPro" id="IPR011032">
    <property type="entry name" value="GroES-like_sf"/>
</dbReference>
<dbReference type="EMBL" id="CP018221">
    <property type="protein sequence ID" value="API59366.1"/>
    <property type="molecule type" value="Genomic_DNA"/>
</dbReference>
<dbReference type="Proteomes" id="UP000182063">
    <property type="component" value="Chromosome"/>
</dbReference>
<dbReference type="PANTHER" id="PTHR43880:SF12">
    <property type="entry name" value="ALCOHOL DEHYDROGENASE CLASS-3"/>
    <property type="match status" value="1"/>
</dbReference>
<dbReference type="GO" id="GO:0005829">
    <property type="term" value="C:cytosol"/>
    <property type="evidence" value="ECO:0007669"/>
    <property type="project" value="TreeGrafter"/>
</dbReference>
<evidence type="ECO:0000256" key="2">
    <source>
        <dbReference type="ARBA" id="ARBA00022723"/>
    </source>
</evidence>
<evidence type="ECO:0000256" key="1">
    <source>
        <dbReference type="ARBA" id="ARBA00001947"/>
    </source>
</evidence>
<dbReference type="GO" id="GO:0051903">
    <property type="term" value="F:S-(hydroxymethyl)glutathione dehydrogenase [NAD(P)+] activity"/>
    <property type="evidence" value="ECO:0007669"/>
    <property type="project" value="TreeGrafter"/>
</dbReference>
<dbReference type="Gene3D" id="3.40.50.720">
    <property type="entry name" value="NAD(P)-binding Rossmann-like Domain"/>
    <property type="match status" value="1"/>
</dbReference>